<dbReference type="AlphaFoldDB" id="A0A9J6DCA0"/>
<feature type="region of interest" description="Disordered" evidence="1">
    <location>
        <begin position="212"/>
        <end position="256"/>
    </location>
</feature>
<proteinExistence type="predicted"/>
<evidence type="ECO:0000313" key="2">
    <source>
        <dbReference type="EMBL" id="KAH8019619.1"/>
    </source>
</evidence>
<keyword evidence="3" id="KW-1185">Reference proteome</keyword>
<dbReference type="Proteomes" id="UP000821866">
    <property type="component" value="Chromosome 8"/>
</dbReference>
<gene>
    <name evidence="2" type="ORF">HPB51_020318</name>
</gene>
<evidence type="ECO:0000313" key="3">
    <source>
        <dbReference type="Proteomes" id="UP000821866"/>
    </source>
</evidence>
<protein>
    <submittedName>
        <fullName evidence="2">Uncharacterized protein</fullName>
    </submittedName>
</protein>
<comment type="caution">
    <text evidence="2">The sequence shown here is derived from an EMBL/GenBank/DDBJ whole genome shotgun (WGS) entry which is preliminary data.</text>
</comment>
<name>A0A9J6DCA0_RHIMP</name>
<sequence length="256" mass="29850">MWPFPHSFRCATSTRAKQKLPLLFPPDPSAATKLPKAATQQEECLDSVSKVRLRSKHTIRSGEKKHQRPDCLLELSGSPLKRKQITEECARKMRRNNEKCKDRRDTPFFSRSAQRCFEASTAKLEKKKREVRQYMKKKKPYLLRDGPRWCAARPSLGRCCRFARRVGACGRRAKTVKFSFFAQHAKASDARKTHAEQYSPQNHIVARERIDPSQSACSVVASHTRRRRTLHPPRENSRLQRNREKKVPRCRRSDEK</sequence>
<accession>A0A9J6DCA0</accession>
<organism evidence="2 3">
    <name type="scientific">Rhipicephalus microplus</name>
    <name type="common">Cattle tick</name>
    <name type="synonym">Boophilus microplus</name>
    <dbReference type="NCBI Taxonomy" id="6941"/>
    <lineage>
        <taxon>Eukaryota</taxon>
        <taxon>Metazoa</taxon>
        <taxon>Ecdysozoa</taxon>
        <taxon>Arthropoda</taxon>
        <taxon>Chelicerata</taxon>
        <taxon>Arachnida</taxon>
        <taxon>Acari</taxon>
        <taxon>Parasitiformes</taxon>
        <taxon>Ixodida</taxon>
        <taxon>Ixodoidea</taxon>
        <taxon>Ixodidae</taxon>
        <taxon>Rhipicephalinae</taxon>
        <taxon>Rhipicephalus</taxon>
        <taxon>Boophilus</taxon>
    </lineage>
</organism>
<reference evidence="2" key="2">
    <citation type="submission" date="2021-09" db="EMBL/GenBank/DDBJ databases">
        <authorList>
            <person name="Jia N."/>
            <person name="Wang J."/>
            <person name="Shi W."/>
            <person name="Du L."/>
            <person name="Sun Y."/>
            <person name="Zhan W."/>
            <person name="Jiang J."/>
            <person name="Wang Q."/>
            <person name="Zhang B."/>
            <person name="Ji P."/>
            <person name="Sakyi L.B."/>
            <person name="Cui X."/>
            <person name="Yuan T."/>
            <person name="Jiang B."/>
            <person name="Yang W."/>
            <person name="Lam T.T.-Y."/>
            <person name="Chang Q."/>
            <person name="Ding S."/>
            <person name="Wang X."/>
            <person name="Zhu J."/>
            <person name="Ruan X."/>
            <person name="Zhao L."/>
            <person name="Wei J."/>
            <person name="Que T."/>
            <person name="Du C."/>
            <person name="Cheng J."/>
            <person name="Dai P."/>
            <person name="Han X."/>
            <person name="Huang E."/>
            <person name="Gao Y."/>
            <person name="Liu J."/>
            <person name="Shao H."/>
            <person name="Ye R."/>
            <person name="Li L."/>
            <person name="Wei W."/>
            <person name="Wang X."/>
            <person name="Wang C."/>
            <person name="Huo Q."/>
            <person name="Li W."/>
            <person name="Guo W."/>
            <person name="Chen H."/>
            <person name="Chen S."/>
            <person name="Zhou L."/>
            <person name="Zhou L."/>
            <person name="Ni X."/>
            <person name="Tian J."/>
            <person name="Zhou Y."/>
            <person name="Sheng Y."/>
            <person name="Liu T."/>
            <person name="Pan Y."/>
            <person name="Xia L."/>
            <person name="Li J."/>
            <person name="Zhao F."/>
            <person name="Cao W."/>
        </authorList>
    </citation>
    <scope>NUCLEOTIDE SEQUENCE</scope>
    <source>
        <strain evidence="2">Rmic-2018</strain>
        <tissue evidence="2">Larvae</tissue>
    </source>
</reference>
<reference evidence="2" key="1">
    <citation type="journal article" date="2020" name="Cell">
        <title>Large-Scale Comparative Analyses of Tick Genomes Elucidate Their Genetic Diversity and Vector Capacities.</title>
        <authorList>
            <consortium name="Tick Genome and Microbiome Consortium (TIGMIC)"/>
            <person name="Jia N."/>
            <person name="Wang J."/>
            <person name="Shi W."/>
            <person name="Du L."/>
            <person name="Sun Y."/>
            <person name="Zhan W."/>
            <person name="Jiang J.F."/>
            <person name="Wang Q."/>
            <person name="Zhang B."/>
            <person name="Ji P."/>
            <person name="Bell-Sakyi L."/>
            <person name="Cui X.M."/>
            <person name="Yuan T.T."/>
            <person name="Jiang B.G."/>
            <person name="Yang W.F."/>
            <person name="Lam T.T."/>
            <person name="Chang Q.C."/>
            <person name="Ding S.J."/>
            <person name="Wang X.J."/>
            <person name="Zhu J.G."/>
            <person name="Ruan X.D."/>
            <person name="Zhao L."/>
            <person name="Wei J.T."/>
            <person name="Ye R.Z."/>
            <person name="Que T.C."/>
            <person name="Du C.H."/>
            <person name="Zhou Y.H."/>
            <person name="Cheng J.X."/>
            <person name="Dai P.F."/>
            <person name="Guo W.B."/>
            <person name="Han X.H."/>
            <person name="Huang E.J."/>
            <person name="Li L.F."/>
            <person name="Wei W."/>
            <person name="Gao Y.C."/>
            <person name="Liu J.Z."/>
            <person name="Shao H.Z."/>
            <person name="Wang X."/>
            <person name="Wang C.C."/>
            <person name="Yang T.C."/>
            <person name="Huo Q.B."/>
            <person name="Li W."/>
            <person name="Chen H.Y."/>
            <person name="Chen S.E."/>
            <person name="Zhou L.G."/>
            <person name="Ni X.B."/>
            <person name="Tian J.H."/>
            <person name="Sheng Y."/>
            <person name="Liu T."/>
            <person name="Pan Y.S."/>
            <person name="Xia L.Y."/>
            <person name="Li J."/>
            <person name="Zhao F."/>
            <person name="Cao W.C."/>
        </authorList>
    </citation>
    <scope>NUCLEOTIDE SEQUENCE</scope>
    <source>
        <strain evidence="2">Rmic-2018</strain>
    </source>
</reference>
<dbReference type="EMBL" id="JABSTU010000010">
    <property type="protein sequence ID" value="KAH8019619.1"/>
    <property type="molecule type" value="Genomic_DNA"/>
</dbReference>
<evidence type="ECO:0000256" key="1">
    <source>
        <dbReference type="SAM" id="MobiDB-lite"/>
    </source>
</evidence>
<feature type="compositionally biased region" description="Basic and acidic residues" evidence="1">
    <location>
        <begin position="232"/>
        <end position="256"/>
    </location>
</feature>
<feature type="region of interest" description="Disordered" evidence="1">
    <location>
        <begin position="21"/>
        <end position="41"/>
    </location>
</feature>